<evidence type="ECO:0000256" key="9">
    <source>
        <dbReference type="SAM" id="MobiDB-lite"/>
    </source>
</evidence>
<evidence type="ECO:0000313" key="12">
    <source>
        <dbReference type="EMBL" id="OMJ08835.1"/>
    </source>
</evidence>
<dbReference type="GO" id="GO:0016020">
    <property type="term" value="C:membrane"/>
    <property type="evidence" value="ECO:0007669"/>
    <property type="project" value="InterPro"/>
</dbReference>
<feature type="transmembrane region" description="Helical" evidence="10">
    <location>
        <begin position="176"/>
        <end position="197"/>
    </location>
</feature>
<comment type="caution">
    <text evidence="12">The sequence shown here is derived from an EMBL/GenBank/DDBJ whole genome shotgun (WGS) entry which is preliminary data.</text>
</comment>
<evidence type="ECO:0000256" key="2">
    <source>
        <dbReference type="ARBA" id="ARBA00004922"/>
    </source>
</evidence>
<feature type="transmembrane region" description="Helical" evidence="10">
    <location>
        <begin position="142"/>
        <end position="164"/>
    </location>
</feature>
<dbReference type="OrthoDB" id="292747at2759"/>
<evidence type="ECO:0000256" key="8">
    <source>
        <dbReference type="ARBA" id="ARBA00023136"/>
    </source>
</evidence>
<dbReference type="GO" id="GO:0004169">
    <property type="term" value="F:dolichyl-phosphate-mannose-protein mannosyltransferase activity"/>
    <property type="evidence" value="ECO:0007669"/>
    <property type="project" value="TreeGrafter"/>
</dbReference>
<evidence type="ECO:0000313" key="13">
    <source>
        <dbReference type="Proteomes" id="UP000187429"/>
    </source>
</evidence>
<evidence type="ECO:0000256" key="6">
    <source>
        <dbReference type="ARBA" id="ARBA00022692"/>
    </source>
</evidence>
<evidence type="ECO:0000256" key="10">
    <source>
        <dbReference type="SAM" id="Phobius"/>
    </source>
</evidence>
<feature type="transmembrane region" description="Helical" evidence="10">
    <location>
        <begin position="232"/>
        <end position="260"/>
    </location>
</feature>
<feature type="non-terminal residue" evidence="12">
    <location>
        <position position="276"/>
    </location>
</feature>
<keyword evidence="6 10" id="KW-0812">Transmembrane</keyword>
<keyword evidence="5 12" id="KW-0808">Transferase</keyword>
<name>A0A1R1X2H6_9FUNG</name>
<dbReference type="InterPro" id="IPR027005">
    <property type="entry name" value="PMT-like"/>
</dbReference>
<organism evidence="12 13">
    <name type="scientific">Smittium culicis</name>
    <dbReference type="NCBI Taxonomy" id="133412"/>
    <lineage>
        <taxon>Eukaryota</taxon>
        <taxon>Fungi</taxon>
        <taxon>Fungi incertae sedis</taxon>
        <taxon>Zoopagomycota</taxon>
        <taxon>Kickxellomycotina</taxon>
        <taxon>Harpellomycetes</taxon>
        <taxon>Harpellales</taxon>
        <taxon>Legeriomycetaceae</taxon>
        <taxon>Smittium</taxon>
    </lineage>
</organism>
<keyword evidence="7 10" id="KW-1133">Transmembrane helix</keyword>
<evidence type="ECO:0000256" key="4">
    <source>
        <dbReference type="ARBA" id="ARBA00022676"/>
    </source>
</evidence>
<comment type="pathway">
    <text evidence="2">Protein modification; protein glycosylation.</text>
</comment>
<gene>
    <name evidence="12" type="ORF">AYI69_g10916</name>
</gene>
<evidence type="ECO:0000256" key="7">
    <source>
        <dbReference type="ARBA" id="ARBA00022989"/>
    </source>
</evidence>
<evidence type="ECO:0000256" key="3">
    <source>
        <dbReference type="ARBA" id="ARBA00007222"/>
    </source>
</evidence>
<dbReference type="EMBL" id="LSSM01007267">
    <property type="protein sequence ID" value="OMJ08835.1"/>
    <property type="molecule type" value="Genomic_DNA"/>
</dbReference>
<dbReference type="GO" id="GO:0005783">
    <property type="term" value="C:endoplasmic reticulum"/>
    <property type="evidence" value="ECO:0007669"/>
    <property type="project" value="TreeGrafter"/>
</dbReference>
<dbReference type="Pfam" id="PF02366">
    <property type="entry name" value="PMT"/>
    <property type="match status" value="1"/>
</dbReference>
<proteinExistence type="inferred from homology"/>
<dbReference type="AlphaFoldDB" id="A0A1R1X2H6"/>
<keyword evidence="13" id="KW-1185">Reference proteome</keyword>
<protein>
    <submittedName>
        <fullName evidence="12">Dolichyl-phosphate-mannose-protein mannosyltransferase 3</fullName>
    </submittedName>
</protein>
<keyword evidence="8 10" id="KW-0472">Membrane</keyword>
<dbReference type="InterPro" id="IPR003342">
    <property type="entry name" value="ArnT-like_N"/>
</dbReference>
<accession>A0A1R1X2H6</accession>
<evidence type="ECO:0000259" key="11">
    <source>
        <dbReference type="Pfam" id="PF02366"/>
    </source>
</evidence>
<dbReference type="UniPathway" id="UPA00378"/>
<dbReference type="Proteomes" id="UP000187429">
    <property type="component" value="Unassembled WGS sequence"/>
</dbReference>
<reference evidence="13" key="1">
    <citation type="submission" date="2017-01" db="EMBL/GenBank/DDBJ databases">
        <authorList>
            <person name="Wang Y."/>
            <person name="White M."/>
            <person name="Kvist S."/>
            <person name="Moncalvo J.-M."/>
        </authorList>
    </citation>
    <scope>NUCLEOTIDE SEQUENCE [LARGE SCALE GENOMIC DNA]</scope>
    <source>
        <strain evidence="13">ID-206-W2</strain>
    </source>
</reference>
<feature type="transmembrane region" description="Helical" evidence="10">
    <location>
        <begin position="203"/>
        <end position="220"/>
    </location>
</feature>
<evidence type="ECO:0000256" key="1">
    <source>
        <dbReference type="ARBA" id="ARBA00004127"/>
    </source>
</evidence>
<feature type="domain" description="ArnT-like N-terminal" evidence="11">
    <location>
        <begin position="69"/>
        <end position="274"/>
    </location>
</feature>
<dbReference type="PANTHER" id="PTHR10050">
    <property type="entry name" value="DOLICHYL-PHOSPHATE-MANNOSE--PROTEIN MANNOSYLTRANSFERASE"/>
    <property type="match status" value="1"/>
</dbReference>
<sequence>MSNITRRRPRVLLEDEYSSSSDYSLGKNHLHTSKEEKPNKELRTPKKFNIFGYSNDFSMDKYDYLSLAILTALSLFTRLYQIGKRDQVTWDESHFGKFGAYYLNRTFYHDVHPPLAKMLVGLAELIAGHNGTFGFKGKYPNYVNYTFMRVQIAMYGIFLVPIAYVTLRAMNLRKKYCLLGAIFILFDNALCVMSRFILLDEPLLFFTGTSLMFAVLFFTCSHKSFSKKWYVYLILTGFNLGCVLSSKWVGLFCVALVGLATVEDLFEKFGDLQMDT</sequence>
<evidence type="ECO:0000256" key="5">
    <source>
        <dbReference type="ARBA" id="ARBA00022679"/>
    </source>
</evidence>
<feature type="transmembrane region" description="Helical" evidence="10">
    <location>
        <begin position="64"/>
        <end position="83"/>
    </location>
</feature>
<comment type="subcellular location">
    <subcellularLocation>
        <location evidence="1">Endomembrane system</location>
        <topology evidence="1">Multi-pass membrane protein</topology>
    </subcellularLocation>
</comment>
<comment type="similarity">
    <text evidence="3">Belongs to the glycosyltransferase 39 family.</text>
</comment>
<dbReference type="PANTHER" id="PTHR10050:SF46">
    <property type="entry name" value="PROTEIN O-MANNOSYL-TRANSFERASE 2"/>
    <property type="match status" value="1"/>
</dbReference>
<feature type="region of interest" description="Disordered" evidence="9">
    <location>
        <begin position="20"/>
        <end position="39"/>
    </location>
</feature>
<keyword evidence="4 12" id="KW-0328">Glycosyltransferase</keyword>